<dbReference type="PRINTS" id="PR00367">
    <property type="entry name" value="ETHRSPELEMNT"/>
</dbReference>
<keyword evidence="4" id="KW-0804">Transcription</keyword>
<evidence type="ECO:0000259" key="7">
    <source>
        <dbReference type="PROSITE" id="PS51032"/>
    </source>
</evidence>
<evidence type="ECO:0000256" key="5">
    <source>
        <dbReference type="ARBA" id="ARBA00023242"/>
    </source>
</evidence>
<evidence type="ECO:0000313" key="8">
    <source>
        <dbReference type="EMBL" id="PWZ52651.1"/>
    </source>
</evidence>
<dbReference type="PANTHER" id="PTHR31190">
    <property type="entry name" value="DNA-BINDING DOMAIN"/>
    <property type="match status" value="1"/>
</dbReference>
<dbReference type="EMBL" id="NCVQ01000001">
    <property type="protein sequence ID" value="PWZ52651.1"/>
    <property type="molecule type" value="Genomic_DNA"/>
</dbReference>
<dbReference type="GO" id="GO:0009873">
    <property type="term" value="P:ethylene-activated signaling pathway"/>
    <property type="evidence" value="ECO:0007669"/>
    <property type="project" value="InterPro"/>
</dbReference>
<evidence type="ECO:0000256" key="1">
    <source>
        <dbReference type="ARBA" id="ARBA00004123"/>
    </source>
</evidence>
<dbReference type="Gene3D" id="3.30.730.10">
    <property type="entry name" value="AP2/ERF domain"/>
    <property type="match status" value="1"/>
</dbReference>
<dbReference type="InterPro" id="IPR016177">
    <property type="entry name" value="DNA-bd_dom_sf"/>
</dbReference>
<dbReference type="GO" id="GO:0003677">
    <property type="term" value="F:DNA binding"/>
    <property type="evidence" value="ECO:0007669"/>
    <property type="project" value="UniProtKB-KW"/>
</dbReference>
<evidence type="ECO:0000256" key="6">
    <source>
        <dbReference type="SAM" id="MobiDB-lite"/>
    </source>
</evidence>
<dbReference type="ExpressionAtlas" id="A0A317Y347">
    <property type="expression patterns" value="baseline and differential"/>
</dbReference>
<keyword evidence="2" id="KW-0805">Transcription regulation</keyword>
<dbReference type="InterPro" id="IPR036955">
    <property type="entry name" value="AP2/ERF_dom_sf"/>
</dbReference>
<dbReference type="AlphaFoldDB" id="A0A317Y347"/>
<name>A0A317Y347_MAIZE</name>
<feature type="compositionally biased region" description="Low complexity" evidence="6">
    <location>
        <begin position="178"/>
        <end position="191"/>
    </location>
</feature>
<keyword evidence="5" id="KW-0539">Nucleus</keyword>
<dbReference type="PROSITE" id="PS51032">
    <property type="entry name" value="AP2_ERF"/>
    <property type="match status" value="1"/>
</dbReference>
<protein>
    <submittedName>
        <fullName evidence="8">Ethylene-responsive transcription factor ERF114</fullName>
    </submittedName>
</protein>
<dbReference type="Proteomes" id="UP000251960">
    <property type="component" value="Chromosome 1"/>
</dbReference>
<reference evidence="8" key="1">
    <citation type="journal article" date="2018" name="Nat. Genet.">
        <title>Extensive intraspecific gene order and gene structural variations between Mo17 and other maize genomes.</title>
        <authorList>
            <person name="Sun S."/>
            <person name="Zhou Y."/>
            <person name="Chen J."/>
            <person name="Shi J."/>
            <person name="Zhao H."/>
            <person name="Zhao H."/>
            <person name="Song W."/>
            <person name="Zhang M."/>
            <person name="Cui Y."/>
            <person name="Dong X."/>
            <person name="Liu H."/>
            <person name="Ma X."/>
            <person name="Jiao Y."/>
            <person name="Wang B."/>
            <person name="Wei X."/>
            <person name="Stein J.C."/>
            <person name="Glaubitz J.C."/>
            <person name="Lu F."/>
            <person name="Yu G."/>
            <person name="Liang C."/>
            <person name="Fengler K."/>
            <person name="Li B."/>
            <person name="Rafalski A."/>
            <person name="Schnable P.S."/>
            <person name="Ware D.H."/>
            <person name="Buckler E.S."/>
            <person name="Lai J."/>
        </authorList>
    </citation>
    <scope>NUCLEOTIDE SEQUENCE [LARGE SCALE GENOMIC DNA]</scope>
    <source>
        <tissue evidence="8">Seedling</tissue>
    </source>
</reference>
<gene>
    <name evidence="8" type="primary">ERF114</name>
    <name evidence="8" type="ORF">Zm00014a_031760</name>
</gene>
<dbReference type="Pfam" id="PF00847">
    <property type="entry name" value="AP2"/>
    <property type="match status" value="1"/>
</dbReference>
<dbReference type="GO" id="GO:0005634">
    <property type="term" value="C:nucleus"/>
    <property type="evidence" value="ECO:0007669"/>
    <property type="project" value="UniProtKB-SubCell"/>
</dbReference>
<dbReference type="SUPFAM" id="SSF54171">
    <property type="entry name" value="DNA-binding domain"/>
    <property type="match status" value="1"/>
</dbReference>
<feature type="region of interest" description="Disordered" evidence="6">
    <location>
        <begin position="175"/>
        <end position="197"/>
    </location>
</feature>
<comment type="subcellular location">
    <subcellularLocation>
        <location evidence="1">Nucleus</location>
    </subcellularLocation>
</comment>
<dbReference type="CDD" id="cd00018">
    <property type="entry name" value="AP2"/>
    <property type="match status" value="1"/>
</dbReference>
<feature type="domain" description="AP2/ERF" evidence="7">
    <location>
        <begin position="48"/>
        <end position="105"/>
    </location>
</feature>
<dbReference type="PANTHER" id="PTHR31190:SF462">
    <property type="entry name" value="ETHYLENE-RESPONSIVE TRANSCRIPTION FACTOR ERF112"/>
    <property type="match status" value="1"/>
</dbReference>
<evidence type="ECO:0000256" key="4">
    <source>
        <dbReference type="ARBA" id="ARBA00023163"/>
    </source>
</evidence>
<sequence>MNRFYSLLHLCDDDLTGRHAPLSCVDSVTLTHRRAVHAPATEPQRRPRYRGVRQRPWGKWAAEIRDPVKAARVWLGTFATAEDAARAYDDAALRFRGAKAKLNFPAAAGHGTAAAFQPRYRGQHRLGTPSAAAAPVGCHEEPSSFPDLGQYARILQSGGGDLDLQAAFAGGVAPAGRSSTSAASASASASSPWQGAT</sequence>
<keyword evidence="3" id="KW-0238">DNA-binding</keyword>
<dbReference type="InterPro" id="IPR001471">
    <property type="entry name" value="AP2/ERF_dom"/>
</dbReference>
<proteinExistence type="predicted"/>
<evidence type="ECO:0000256" key="2">
    <source>
        <dbReference type="ARBA" id="ARBA00023015"/>
    </source>
</evidence>
<dbReference type="SMART" id="SM00380">
    <property type="entry name" value="AP2"/>
    <property type="match status" value="1"/>
</dbReference>
<dbReference type="InterPro" id="IPR044808">
    <property type="entry name" value="ERF_plant"/>
</dbReference>
<evidence type="ECO:0000256" key="3">
    <source>
        <dbReference type="ARBA" id="ARBA00023125"/>
    </source>
</evidence>
<dbReference type="FunFam" id="3.30.730.10:FF:000001">
    <property type="entry name" value="Ethylene-responsive transcription factor 2"/>
    <property type="match status" value="1"/>
</dbReference>
<accession>A0A317Y347</accession>
<organism evidence="8">
    <name type="scientific">Zea mays</name>
    <name type="common">Maize</name>
    <dbReference type="NCBI Taxonomy" id="4577"/>
    <lineage>
        <taxon>Eukaryota</taxon>
        <taxon>Viridiplantae</taxon>
        <taxon>Streptophyta</taxon>
        <taxon>Embryophyta</taxon>
        <taxon>Tracheophyta</taxon>
        <taxon>Spermatophyta</taxon>
        <taxon>Magnoliopsida</taxon>
        <taxon>Liliopsida</taxon>
        <taxon>Poales</taxon>
        <taxon>Poaceae</taxon>
        <taxon>PACMAD clade</taxon>
        <taxon>Panicoideae</taxon>
        <taxon>Andropogonodae</taxon>
        <taxon>Andropogoneae</taxon>
        <taxon>Tripsacinae</taxon>
        <taxon>Zea</taxon>
    </lineage>
</organism>
<comment type="caution">
    <text evidence="8">The sequence shown here is derived from an EMBL/GenBank/DDBJ whole genome shotgun (WGS) entry which is preliminary data.</text>
</comment>
<dbReference type="GO" id="GO:0003700">
    <property type="term" value="F:DNA-binding transcription factor activity"/>
    <property type="evidence" value="ECO:0007669"/>
    <property type="project" value="InterPro"/>
</dbReference>